<dbReference type="InterPro" id="IPR019758">
    <property type="entry name" value="Pept_S26A_signal_pept_1_CS"/>
</dbReference>
<sequence length="178" mass="20837">MNVSHLKYWIAIVFWALLVAVIIKSFLLVPIQVNGISMEPTLHSKEEMLITLPGKIKRFDIVIIKTPDHVTYVKRVIGLPGDTLKYKNDHLYINRQRISEPFISREIADKNENYTSDFTLKELTGLNKIPRNQYFVLGDNRRISKDSRTIGTIEGSWIVGKAILIYWPLNCWRWLYKF</sequence>
<dbReference type="EC" id="3.4.21.89" evidence="3 7"/>
<keyword evidence="5 7" id="KW-0378">Hydrolase</keyword>
<evidence type="ECO:0000256" key="3">
    <source>
        <dbReference type="ARBA" id="ARBA00013208"/>
    </source>
</evidence>
<dbReference type="PROSITE" id="PS00501">
    <property type="entry name" value="SPASE_I_1"/>
    <property type="match status" value="1"/>
</dbReference>
<evidence type="ECO:0000259" key="9">
    <source>
        <dbReference type="Pfam" id="PF10502"/>
    </source>
</evidence>
<keyword evidence="11" id="KW-1185">Reference proteome</keyword>
<proteinExistence type="inferred from homology"/>
<dbReference type="InterPro" id="IPR036286">
    <property type="entry name" value="LexA/Signal_pep-like_sf"/>
</dbReference>
<dbReference type="InterPro" id="IPR019533">
    <property type="entry name" value="Peptidase_S26"/>
</dbReference>
<dbReference type="Proteomes" id="UP000324497">
    <property type="component" value="Chromosome"/>
</dbReference>
<dbReference type="Pfam" id="PF10502">
    <property type="entry name" value="Peptidase_S26"/>
    <property type="match status" value="1"/>
</dbReference>
<dbReference type="PRINTS" id="PR00727">
    <property type="entry name" value="LEADERPTASE"/>
</dbReference>
<feature type="transmembrane region" description="Helical" evidence="7">
    <location>
        <begin position="6"/>
        <end position="29"/>
    </location>
</feature>
<dbReference type="GO" id="GO:0005886">
    <property type="term" value="C:plasma membrane"/>
    <property type="evidence" value="ECO:0007669"/>
    <property type="project" value="UniProtKB-SubCell"/>
</dbReference>
<keyword evidence="4 7" id="KW-0645">Protease</keyword>
<comment type="catalytic activity">
    <reaction evidence="1 7">
        <text>Cleavage of hydrophobic, N-terminal signal or leader sequences from secreted and periplasmic proteins.</text>
        <dbReference type="EC" id="3.4.21.89"/>
    </reaction>
</comment>
<dbReference type="PANTHER" id="PTHR43390:SF8">
    <property type="entry name" value="SIGNAL PEPTIDASE I"/>
    <property type="match status" value="1"/>
</dbReference>
<reference evidence="10 11" key="1">
    <citation type="submission" date="2016-11" db="EMBL/GenBank/DDBJ databases">
        <title>Interaction between Lactobacillus species and yeast in water kefir.</title>
        <authorList>
            <person name="Behr J."/>
            <person name="Xu D."/>
            <person name="Vogel R.F."/>
        </authorList>
    </citation>
    <scope>NUCLEOTIDE SEQUENCE [LARGE SCALE GENOMIC DNA]</scope>
    <source>
        <strain evidence="10 11">TMW 1.1827</strain>
    </source>
</reference>
<keyword evidence="7" id="KW-0812">Transmembrane</keyword>
<dbReference type="KEGG" id="lng:BSQ50_06165"/>
<evidence type="ECO:0000256" key="8">
    <source>
        <dbReference type="RuleBase" id="RU362042"/>
    </source>
</evidence>
<keyword evidence="7" id="KW-1133">Transmembrane helix</keyword>
<dbReference type="AlphaFoldDB" id="A0A3Q8CE17"/>
<feature type="domain" description="Peptidase S26" evidence="9">
    <location>
        <begin position="7"/>
        <end position="167"/>
    </location>
</feature>
<comment type="similarity">
    <text evidence="8">Belongs to the peptidase S26 family.</text>
</comment>
<feature type="active site" evidence="6">
    <location>
        <position position="74"/>
    </location>
</feature>
<dbReference type="CDD" id="cd06530">
    <property type="entry name" value="S26_SPase_I"/>
    <property type="match status" value="1"/>
</dbReference>
<protein>
    <recommendedName>
        <fullName evidence="3 7">Signal peptidase I</fullName>
        <ecNumber evidence="3 7">3.4.21.89</ecNumber>
    </recommendedName>
</protein>
<dbReference type="NCBIfam" id="TIGR02227">
    <property type="entry name" value="sigpep_I_bact"/>
    <property type="match status" value="1"/>
</dbReference>
<dbReference type="Gene3D" id="2.10.109.10">
    <property type="entry name" value="Umud Fragment, subunit A"/>
    <property type="match status" value="1"/>
</dbReference>
<gene>
    <name evidence="10" type="ORF">BSQ50_06165</name>
</gene>
<evidence type="ECO:0000256" key="2">
    <source>
        <dbReference type="ARBA" id="ARBA00004401"/>
    </source>
</evidence>
<evidence type="ECO:0000313" key="10">
    <source>
        <dbReference type="EMBL" id="AUJ33218.1"/>
    </source>
</evidence>
<evidence type="ECO:0000256" key="1">
    <source>
        <dbReference type="ARBA" id="ARBA00000677"/>
    </source>
</evidence>
<dbReference type="PROSITE" id="PS00761">
    <property type="entry name" value="SPASE_I_3"/>
    <property type="match status" value="1"/>
</dbReference>
<dbReference type="PROSITE" id="PS00760">
    <property type="entry name" value="SPASE_I_2"/>
    <property type="match status" value="1"/>
</dbReference>
<comment type="subcellular location">
    <subcellularLocation>
        <location evidence="2">Cell membrane</location>
        <topology evidence="2">Single-pass type II membrane protein</topology>
    </subcellularLocation>
    <subcellularLocation>
        <location evidence="8">Membrane</location>
        <topology evidence="8">Single-pass type II membrane protein</topology>
    </subcellularLocation>
</comment>
<dbReference type="InterPro" id="IPR019756">
    <property type="entry name" value="Pept_S26A_signal_pept_1_Ser-AS"/>
</dbReference>
<evidence type="ECO:0000256" key="4">
    <source>
        <dbReference type="ARBA" id="ARBA00022670"/>
    </source>
</evidence>
<organism evidence="10 11">
    <name type="scientific">Liquorilactobacillus nagelii</name>
    <dbReference type="NCBI Taxonomy" id="82688"/>
    <lineage>
        <taxon>Bacteria</taxon>
        <taxon>Bacillati</taxon>
        <taxon>Bacillota</taxon>
        <taxon>Bacilli</taxon>
        <taxon>Lactobacillales</taxon>
        <taxon>Lactobacillaceae</taxon>
        <taxon>Liquorilactobacillus</taxon>
    </lineage>
</organism>
<keyword evidence="7" id="KW-0472">Membrane</keyword>
<evidence type="ECO:0000256" key="6">
    <source>
        <dbReference type="PIRSR" id="PIRSR600223-1"/>
    </source>
</evidence>
<dbReference type="GO" id="GO:0006465">
    <property type="term" value="P:signal peptide processing"/>
    <property type="evidence" value="ECO:0007669"/>
    <property type="project" value="InterPro"/>
</dbReference>
<dbReference type="PANTHER" id="PTHR43390">
    <property type="entry name" value="SIGNAL PEPTIDASE I"/>
    <property type="match status" value="1"/>
</dbReference>
<evidence type="ECO:0000313" key="11">
    <source>
        <dbReference type="Proteomes" id="UP000324497"/>
    </source>
</evidence>
<evidence type="ECO:0000256" key="7">
    <source>
        <dbReference type="RuleBase" id="RU003993"/>
    </source>
</evidence>
<evidence type="ECO:0000256" key="5">
    <source>
        <dbReference type="ARBA" id="ARBA00022801"/>
    </source>
</evidence>
<dbReference type="InterPro" id="IPR019757">
    <property type="entry name" value="Pept_S26A_signal_pept_1_Lys-AS"/>
</dbReference>
<feature type="active site" evidence="6">
    <location>
        <position position="37"/>
    </location>
</feature>
<dbReference type="EMBL" id="CP018180">
    <property type="protein sequence ID" value="AUJ33218.1"/>
    <property type="molecule type" value="Genomic_DNA"/>
</dbReference>
<name>A0A3Q8CE17_9LACO</name>
<dbReference type="SUPFAM" id="SSF51306">
    <property type="entry name" value="LexA/Signal peptidase"/>
    <property type="match status" value="1"/>
</dbReference>
<dbReference type="InterPro" id="IPR000223">
    <property type="entry name" value="Pept_S26A_signal_pept_1"/>
</dbReference>
<dbReference type="GO" id="GO:0004252">
    <property type="term" value="F:serine-type endopeptidase activity"/>
    <property type="evidence" value="ECO:0007669"/>
    <property type="project" value="InterPro"/>
</dbReference>
<dbReference type="GO" id="GO:0009003">
    <property type="term" value="F:signal peptidase activity"/>
    <property type="evidence" value="ECO:0007669"/>
    <property type="project" value="UniProtKB-EC"/>
</dbReference>
<accession>A0A3Q8CE17</accession>